<dbReference type="EMBL" id="BMXL01000008">
    <property type="protein sequence ID" value="GHD24743.1"/>
    <property type="molecule type" value="Genomic_DNA"/>
</dbReference>
<protein>
    <submittedName>
        <fullName evidence="5">3'-5' exonuclease</fullName>
    </submittedName>
</protein>
<dbReference type="Proteomes" id="UP000654947">
    <property type="component" value="Unassembled WGS sequence"/>
</dbReference>
<comment type="caution">
    <text evidence="5">The sequence shown here is derived from an EMBL/GenBank/DDBJ whole genome shotgun (WGS) entry which is preliminary data.</text>
</comment>
<dbReference type="PANTHER" id="PTHR30231">
    <property type="entry name" value="DNA POLYMERASE III SUBUNIT EPSILON"/>
    <property type="match status" value="1"/>
</dbReference>
<proteinExistence type="predicted"/>
<reference evidence="5 6" key="1">
    <citation type="journal article" date="2014" name="Int. J. Syst. Evol. Microbiol.">
        <title>Complete genome sequence of Corynebacterium casei LMG S-19264T (=DSM 44701T), isolated from a smear-ripened cheese.</title>
        <authorList>
            <consortium name="US DOE Joint Genome Institute (JGI-PGF)"/>
            <person name="Walter F."/>
            <person name="Albersmeier A."/>
            <person name="Kalinowski J."/>
            <person name="Ruckert C."/>
        </authorList>
    </citation>
    <scope>NUCLEOTIDE SEQUENCE [LARGE SCALE GENOMIC DNA]</scope>
    <source>
        <strain evidence="5 6">KCTC 19473</strain>
    </source>
</reference>
<evidence type="ECO:0000256" key="3">
    <source>
        <dbReference type="ARBA" id="ARBA00022839"/>
    </source>
</evidence>
<dbReference type="CDD" id="cd06127">
    <property type="entry name" value="DEDDh"/>
    <property type="match status" value="1"/>
</dbReference>
<evidence type="ECO:0000313" key="5">
    <source>
        <dbReference type="EMBL" id="GHD24743.1"/>
    </source>
</evidence>
<dbReference type="Gene3D" id="3.30.420.10">
    <property type="entry name" value="Ribonuclease H-like superfamily/Ribonuclease H"/>
    <property type="match status" value="1"/>
</dbReference>
<keyword evidence="1" id="KW-0540">Nuclease</keyword>
<dbReference type="InterPro" id="IPR012337">
    <property type="entry name" value="RNaseH-like_sf"/>
</dbReference>
<dbReference type="NCBIfam" id="NF005927">
    <property type="entry name" value="PRK07942.1"/>
    <property type="match status" value="1"/>
</dbReference>
<keyword evidence="6" id="KW-1185">Reference proteome</keyword>
<feature type="domain" description="Exonuclease" evidence="4">
    <location>
        <begin position="9"/>
        <end position="188"/>
    </location>
</feature>
<dbReference type="SUPFAM" id="SSF53098">
    <property type="entry name" value="Ribonuclease H-like"/>
    <property type="match status" value="1"/>
</dbReference>
<evidence type="ECO:0000256" key="1">
    <source>
        <dbReference type="ARBA" id="ARBA00022722"/>
    </source>
</evidence>
<keyword evidence="3 5" id="KW-0269">Exonuclease</keyword>
<dbReference type="InterPro" id="IPR036397">
    <property type="entry name" value="RNaseH_sf"/>
</dbReference>
<dbReference type="InterPro" id="IPR013520">
    <property type="entry name" value="Ribonucl_H"/>
</dbReference>
<dbReference type="GO" id="GO:0008408">
    <property type="term" value="F:3'-5' exonuclease activity"/>
    <property type="evidence" value="ECO:0007669"/>
    <property type="project" value="TreeGrafter"/>
</dbReference>
<evidence type="ECO:0000259" key="4">
    <source>
        <dbReference type="SMART" id="SM00479"/>
    </source>
</evidence>
<dbReference type="AlphaFoldDB" id="A0A919CH15"/>
<evidence type="ECO:0000313" key="6">
    <source>
        <dbReference type="Proteomes" id="UP000654947"/>
    </source>
</evidence>
<accession>A0A919CH15</accession>
<dbReference type="PANTHER" id="PTHR30231:SF4">
    <property type="entry name" value="PROTEIN NEN2"/>
    <property type="match status" value="1"/>
</dbReference>
<sequence>MSASWYTRPLAAFDVETTGLDVTGDRIVTAALWHIDPASGTKEPLTWIIDPGVLIPPEASAIHGFTDERVRAEGVPAPKAVPAIGAALEKTAADGLPLVVYNAPYDLGMLHHELVRHGVDAAPLATLHVVDPLVLDKQTDPFRKGGRKLTDVCAHHGIPLAADDAHGAAADALAAGRLAWRLGASHPELGELSPAELHDSQVRWKAEQAASFQSYLRRARDPEAVIDGTWPYAGS</sequence>
<dbReference type="GO" id="GO:0005829">
    <property type="term" value="C:cytosol"/>
    <property type="evidence" value="ECO:0007669"/>
    <property type="project" value="TreeGrafter"/>
</dbReference>
<organism evidence="5 6">
    <name type="scientific">Nocardiopsis kunsanensis</name>
    <dbReference type="NCBI Taxonomy" id="141693"/>
    <lineage>
        <taxon>Bacteria</taxon>
        <taxon>Bacillati</taxon>
        <taxon>Actinomycetota</taxon>
        <taxon>Actinomycetes</taxon>
        <taxon>Streptosporangiales</taxon>
        <taxon>Nocardiopsidaceae</taxon>
        <taxon>Nocardiopsis</taxon>
    </lineage>
</organism>
<evidence type="ECO:0000256" key="2">
    <source>
        <dbReference type="ARBA" id="ARBA00022801"/>
    </source>
</evidence>
<gene>
    <name evidence="5" type="ORF">GCM10007147_21250</name>
</gene>
<dbReference type="Pfam" id="PF00929">
    <property type="entry name" value="RNase_T"/>
    <property type="match status" value="1"/>
</dbReference>
<name>A0A919CH15_9ACTN</name>
<dbReference type="SMART" id="SM00479">
    <property type="entry name" value="EXOIII"/>
    <property type="match status" value="1"/>
</dbReference>
<keyword evidence="2" id="KW-0378">Hydrolase</keyword>
<dbReference type="GO" id="GO:0003676">
    <property type="term" value="F:nucleic acid binding"/>
    <property type="evidence" value="ECO:0007669"/>
    <property type="project" value="InterPro"/>
</dbReference>
<dbReference type="RefSeq" id="WP_017577214.1">
    <property type="nucleotide sequence ID" value="NZ_BMXL01000008.1"/>
</dbReference>